<dbReference type="OrthoDB" id="9781034at2"/>
<evidence type="ECO:0000313" key="4">
    <source>
        <dbReference type="Proteomes" id="UP000306602"/>
    </source>
</evidence>
<dbReference type="InterPro" id="IPR001763">
    <property type="entry name" value="Rhodanese-like_dom"/>
</dbReference>
<dbReference type="InterPro" id="IPR050229">
    <property type="entry name" value="GlpE_sulfurtransferase"/>
</dbReference>
<comment type="caution">
    <text evidence="3">The sequence shown here is derived from an EMBL/GenBank/DDBJ whole genome shotgun (WGS) entry which is preliminary data.</text>
</comment>
<keyword evidence="1" id="KW-0732">Signal</keyword>
<gene>
    <name evidence="3" type="ORF">E4Z66_00190</name>
</gene>
<evidence type="ECO:0000256" key="1">
    <source>
        <dbReference type="SAM" id="SignalP"/>
    </source>
</evidence>
<protein>
    <submittedName>
        <fullName evidence="3">Rhodanese-like domain-containing protein</fullName>
    </submittedName>
</protein>
<sequence>MGMILRAALIALGLSTPVAAEEADLLGTMQDYADFAPYEARIILPQQLTQDIFDAVTFIDTRSEAQVAQGTIPGAHHMEWRTLFARVDELPQDRKVILFCNTGALSAQAGFGLRVAGMDNVLILQGGYHGWLQDAAYRP</sequence>
<dbReference type="SUPFAM" id="SSF52821">
    <property type="entry name" value="Rhodanese/Cell cycle control phosphatase"/>
    <property type="match status" value="1"/>
</dbReference>
<dbReference type="Gene3D" id="3.40.250.10">
    <property type="entry name" value="Rhodanese-like domain"/>
    <property type="match status" value="1"/>
</dbReference>
<dbReference type="Pfam" id="PF00581">
    <property type="entry name" value="Rhodanese"/>
    <property type="match status" value="1"/>
</dbReference>
<dbReference type="InterPro" id="IPR036873">
    <property type="entry name" value="Rhodanese-like_dom_sf"/>
</dbReference>
<organism evidence="3 4">
    <name type="scientific">Aliishimia ponticola</name>
    <dbReference type="NCBI Taxonomy" id="2499833"/>
    <lineage>
        <taxon>Bacteria</taxon>
        <taxon>Pseudomonadati</taxon>
        <taxon>Pseudomonadota</taxon>
        <taxon>Alphaproteobacteria</taxon>
        <taxon>Rhodobacterales</taxon>
        <taxon>Paracoccaceae</taxon>
        <taxon>Aliishimia</taxon>
    </lineage>
</organism>
<proteinExistence type="predicted"/>
<keyword evidence="4" id="KW-1185">Reference proteome</keyword>
<dbReference type="EMBL" id="SRKY01000001">
    <property type="protein sequence ID" value="THH38034.1"/>
    <property type="molecule type" value="Genomic_DNA"/>
</dbReference>
<dbReference type="AlphaFoldDB" id="A0A4S4NER5"/>
<dbReference type="Proteomes" id="UP000306602">
    <property type="component" value="Unassembled WGS sequence"/>
</dbReference>
<dbReference type="PANTHER" id="PTHR43031:SF1">
    <property type="entry name" value="PYRIDINE NUCLEOTIDE-DISULPHIDE OXIDOREDUCTASE"/>
    <property type="match status" value="1"/>
</dbReference>
<feature type="signal peptide" evidence="1">
    <location>
        <begin position="1"/>
        <end position="20"/>
    </location>
</feature>
<dbReference type="SMART" id="SM00450">
    <property type="entry name" value="RHOD"/>
    <property type="match status" value="1"/>
</dbReference>
<dbReference type="PROSITE" id="PS50206">
    <property type="entry name" value="RHODANESE_3"/>
    <property type="match status" value="1"/>
</dbReference>
<evidence type="ECO:0000259" key="2">
    <source>
        <dbReference type="PROSITE" id="PS50206"/>
    </source>
</evidence>
<dbReference type="CDD" id="cd00158">
    <property type="entry name" value="RHOD"/>
    <property type="match status" value="1"/>
</dbReference>
<feature type="domain" description="Rhodanese" evidence="2">
    <location>
        <begin position="52"/>
        <end position="136"/>
    </location>
</feature>
<dbReference type="PANTHER" id="PTHR43031">
    <property type="entry name" value="FAD-DEPENDENT OXIDOREDUCTASE"/>
    <property type="match status" value="1"/>
</dbReference>
<name>A0A4S4NER5_9RHOB</name>
<evidence type="ECO:0000313" key="3">
    <source>
        <dbReference type="EMBL" id="THH38034.1"/>
    </source>
</evidence>
<reference evidence="3 4" key="1">
    <citation type="submission" date="2019-04" db="EMBL/GenBank/DDBJ databases">
        <title>Shimia ponticola sp. nov., isolated from seawater.</title>
        <authorList>
            <person name="Kim Y.-O."/>
            <person name="Yoon J.-H."/>
        </authorList>
    </citation>
    <scope>NUCLEOTIDE SEQUENCE [LARGE SCALE GENOMIC DNA]</scope>
    <source>
        <strain evidence="3 4">MYP11</strain>
    </source>
</reference>
<accession>A0A4S4NER5</accession>
<feature type="chain" id="PRO_5020780677" evidence="1">
    <location>
        <begin position="21"/>
        <end position="139"/>
    </location>
</feature>